<dbReference type="Proteomes" id="UP000071859">
    <property type="component" value="Unassembled WGS sequence"/>
</dbReference>
<dbReference type="OrthoDB" id="9131600at2"/>
<keyword evidence="2" id="KW-1185">Reference proteome</keyword>
<comment type="caution">
    <text evidence="1">The sequence shown here is derived from an EMBL/GenBank/DDBJ whole genome shotgun (WGS) entry which is preliminary data.</text>
</comment>
<evidence type="ECO:0008006" key="3">
    <source>
        <dbReference type="Google" id="ProtNLM"/>
    </source>
</evidence>
<reference evidence="1" key="1">
    <citation type="submission" date="2016-01" db="EMBL/GenBank/DDBJ databases">
        <authorList>
            <person name="Peeters C."/>
        </authorList>
    </citation>
    <scope>NUCLEOTIDE SEQUENCE</scope>
    <source>
        <strain evidence="1">LMG 29321</strain>
    </source>
</reference>
<accession>A0A158EI72</accession>
<evidence type="ECO:0000313" key="1">
    <source>
        <dbReference type="EMBL" id="SAL06390.1"/>
    </source>
</evidence>
<dbReference type="EMBL" id="FCOX02000114">
    <property type="protein sequence ID" value="SAL06390.1"/>
    <property type="molecule type" value="Genomic_DNA"/>
</dbReference>
<organism evidence="1 2">
    <name type="scientific">Caballeronia calidae</name>
    <dbReference type="NCBI Taxonomy" id="1777139"/>
    <lineage>
        <taxon>Bacteria</taxon>
        <taxon>Pseudomonadati</taxon>
        <taxon>Pseudomonadota</taxon>
        <taxon>Betaproteobacteria</taxon>
        <taxon>Burkholderiales</taxon>
        <taxon>Burkholderiaceae</taxon>
        <taxon>Caballeronia</taxon>
    </lineage>
</organism>
<dbReference type="AlphaFoldDB" id="A0A158EI72"/>
<protein>
    <recommendedName>
        <fullName evidence="3">Mobilization protein</fullName>
    </recommendedName>
</protein>
<gene>
    <name evidence="1" type="ORF">AWB78_08044</name>
</gene>
<dbReference type="RefSeq" id="WP_062612290.1">
    <property type="nucleotide sequence ID" value="NZ_FCOX02000114.1"/>
</dbReference>
<name>A0A158EI72_9BURK</name>
<proteinExistence type="predicted"/>
<sequence length="116" mass="13018">MPTICIRVTEAQKVELEERSVRFDGNVSEYIKDSLFGDRNREVLARLDVLGELVASLSALQTKGTSMQSEPSPTMLAEALILLRMSLSPEKLRAARAELDRLKIASWEPPPEHRRG</sequence>
<evidence type="ECO:0000313" key="2">
    <source>
        <dbReference type="Proteomes" id="UP000071859"/>
    </source>
</evidence>